<dbReference type="EMBL" id="VFPH01000003">
    <property type="protein sequence ID" value="TQM36369.1"/>
    <property type="molecule type" value="Genomic_DNA"/>
</dbReference>
<evidence type="ECO:0000313" key="4">
    <source>
        <dbReference type="Proteomes" id="UP000319818"/>
    </source>
</evidence>
<reference evidence="3 4" key="1">
    <citation type="submission" date="2019-06" db="EMBL/GenBank/DDBJ databases">
        <title>Sequencing the genomes of 1000 actinobacteria strains.</title>
        <authorList>
            <person name="Klenk H.-P."/>
        </authorList>
    </citation>
    <scope>NUCLEOTIDE SEQUENCE [LARGE SCALE GENOMIC DNA]</scope>
    <source>
        <strain evidence="3 4">DSM 45511</strain>
    </source>
</reference>
<gene>
    <name evidence="3" type="ORF">FB388_7829</name>
</gene>
<keyword evidence="1" id="KW-0812">Transmembrane</keyword>
<dbReference type="SUPFAM" id="SSF52540">
    <property type="entry name" value="P-loop containing nucleoside triphosphate hydrolases"/>
    <property type="match status" value="1"/>
</dbReference>
<keyword evidence="4" id="KW-1185">Reference proteome</keyword>
<feature type="transmembrane region" description="Helical" evidence="1">
    <location>
        <begin position="616"/>
        <end position="638"/>
    </location>
</feature>
<dbReference type="Gene3D" id="2.40.10.120">
    <property type="match status" value="1"/>
</dbReference>
<dbReference type="Proteomes" id="UP000319818">
    <property type="component" value="Unassembled WGS sequence"/>
</dbReference>
<dbReference type="InterPro" id="IPR027417">
    <property type="entry name" value="P-loop_NTPase"/>
</dbReference>
<dbReference type="Pfam" id="PF13365">
    <property type="entry name" value="Trypsin_2"/>
    <property type="match status" value="1"/>
</dbReference>
<dbReference type="Pfam" id="PF20703">
    <property type="entry name" value="nSTAND1"/>
    <property type="match status" value="1"/>
</dbReference>
<accession>A0A543FRA7</accession>
<proteinExistence type="predicted"/>
<organism evidence="3 4">
    <name type="scientific">Pseudonocardia cypriaca</name>
    <dbReference type="NCBI Taxonomy" id="882449"/>
    <lineage>
        <taxon>Bacteria</taxon>
        <taxon>Bacillati</taxon>
        <taxon>Actinomycetota</taxon>
        <taxon>Actinomycetes</taxon>
        <taxon>Pseudonocardiales</taxon>
        <taxon>Pseudonocardiaceae</taxon>
        <taxon>Pseudonocardia</taxon>
    </lineage>
</organism>
<dbReference type="InterPro" id="IPR049052">
    <property type="entry name" value="nSTAND1"/>
</dbReference>
<dbReference type="InterPro" id="IPR009003">
    <property type="entry name" value="Peptidase_S1_PA"/>
</dbReference>
<sequence length="1370" mass="144731">MTTTQRDQAVPARVVVRILDPAGEPVGAGFVIGDDLVATCAHVVAAAVRGDPYDARPPSQRVVLDLPLLLEPGTDGSARISAEVARWIPIAPEGTGDIAVLRLRDPLPDGARMPPLRRVDQLWDHGFRVLGFPAEMADGVWATGRFRGRQGTRWFQMQSAAGEQPIVPGFSGAPVWDEESGAVVGMTVASDVGGTTTAYLIPIDLVLGVDPELLPCPYRGLEPFGEEHASFFFGRDADIDRLVDAVDRQPLVAVAGPSGAGKSSLVRAGLLPRLRADGVQVAELRALPGHPVADLVGTAAGLGPADRGGRLVLVVDQFEELAATDPDAATDLLEQIGELVRAGPVRAVLTLRSATLDDVVVPELASLLGSGTVLLPPMDRGQLRTAIVAPAERAPGLSFEPGLVDRILDDAAAEPGRLPLVESLLTELWARREGGYLTLRAYEEAGGVAGVVATHAEAVVAGFDPADADRLRRLFTALAGPDRDGRFVRRPLRWGEVPAHLRPLVMRLASGRLVVVERAADGQETIQLAHQALIVHWPRLRDWLTEDRDFLAWRDQVGQQRERWEETGRDDGALLRGAALATALDRLPARHADIPALDVEFVQRSRARQRREVRRWRVVTAVLAVITLAAGVLAVVAVDRGNALGEQLDRANAELLAQASLARAPTDPVTGTQLALAAWRLDPGNPSARNALLRQYVAMRSVDGVLPDVSTEAIIGFGMSEDGRTMLLPESGGLVVVTGLPDGPAQRHPLPDARPGFLRAALSPDGRFAAMLDRTGVVRVWDLIAGGPPQVVPGPPPANPDSRVFGFSGDRLLWLEPATGGAALRIWDVPAATPVAHGLGPIPEPDVVGVNLSPDSTRALIRLGDINRLEDVRVTLRSLADGARLGELPQYAAVVDGGTVAAICEAPSPGARGNPVAVVTGPDLVTPQRRIPLTAYSCSGFRRTITLDTRHVAERLGEPADVDVVRIRDLSDGTAYDVTLPPDPLSTTTGGGRTAAEKMMVLPGPGGTRTVLVPHAQAVLRLTAEPNPYVTAGGTPWIARSDDARTLVVSDGHRDYTTFDAASGRQVARLGEEAIDGGPTSAPAVDQRLTLVNRTETGWWITEFALPSLEPALRVNMPGASGMRTSAVPDRIYALADGLLAGWDRSTGASLGPPVDLAADQQRREWFAGDGHGLEGRPGHPGEVAVLGPGNTVELWNLVRGTQVGTLPQVAGRQTYAFAFDGSGSRLAAVSSAGTLDVWDLDRQVPLGPAIPIEGSHDPVGFTADGMIVTAAAGQGGNGTLNFWDPASGRSSGTVRLTLADYSGAEILDGMRLDVEGGVGVTAATVGAFPFAMALTPQQWADELCRVSRHPFTEVERAALPPGSTIGPPC</sequence>
<evidence type="ECO:0000313" key="3">
    <source>
        <dbReference type="EMBL" id="TQM36369.1"/>
    </source>
</evidence>
<dbReference type="OrthoDB" id="134501at2"/>
<dbReference type="Gene3D" id="2.130.10.10">
    <property type="entry name" value="YVTN repeat-like/Quinoprotein amine dehydrogenase"/>
    <property type="match status" value="2"/>
</dbReference>
<dbReference type="SUPFAM" id="SSF69322">
    <property type="entry name" value="Tricorn protease domain 2"/>
    <property type="match status" value="1"/>
</dbReference>
<name>A0A543FRA7_9PSEU</name>
<comment type="caution">
    <text evidence="3">The sequence shown here is derived from an EMBL/GenBank/DDBJ whole genome shotgun (WGS) entry which is preliminary data.</text>
</comment>
<evidence type="ECO:0000259" key="2">
    <source>
        <dbReference type="Pfam" id="PF20703"/>
    </source>
</evidence>
<dbReference type="InterPro" id="IPR015943">
    <property type="entry name" value="WD40/YVTN_repeat-like_dom_sf"/>
</dbReference>
<feature type="domain" description="Novel STAND NTPase 1" evidence="2">
    <location>
        <begin position="217"/>
        <end position="571"/>
    </location>
</feature>
<dbReference type="Gene3D" id="3.40.50.300">
    <property type="entry name" value="P-loop containing nucleotide triphosphate hydrolases"/>
    <property type="match status" value="1"/>
</dbReference>
<evidence type="ECO:0000256" key="1">
    <source>
        <dbReference type="SAM" id="Phobius"/>
    </source>
</evidence>
<keyword evidence="1" id="KW-0472">Membrane</keyword>
<protein>
    <submittedName>
        <fullName evidence="3">Trypsin-like peptidase</fullName>
    </submittedName>
</protein>
<dbReference type="RefSeq" id="WP_142107585.1">
    <property type="nucleotide sequence ID" value="NZ_VFPH01000003.1"/>
</dbReference>
<keyword evidence="1" id="KW-1133">Transmembrane helix</keyword>
<dbReference type="CDD" id="cd00267">
    <property type="entry name" value="ABC_ATPase"/>
    <property type="match status" value="1"/>
</dbReference>
<dbReference type="SUPFAM" id="SSF50494">
    <property type="entry name" value="Trypsin-like serine proteases"/>
    <property type="match status" value="1"/>
</dbReference>